<dbReference type="GeneID" id="112694404"/>
<evidence type="ECO:0000256" key="1">
    <source>
        <dbReference type="SAM" id="MobiDB-lite"/>
    </source>
</evidence>
<sequence length="115" mass="13461">MDKFINRSTKKQNNVSEDDPAVHSSETIEKSKCYIFNGKFFKIINVEDNDKNKIFAQCQNCPKIVHGHKGSTGNFLSHIKVHLAEPSRLSHGTLKFRETRFKNCWYRRLTLKLYD</sequence>
<proteinExistence type="predicted"/>
<dbReference type="Proteomes" id="UP000694846">
    <property type="component" value="Unplaced"/>
</dbReference>
<organism evidence="2 3">
    <name type="scientific">Sipha flava</name>
    <name type="common">yellow sugarcane aphid</name>
    <dbReference type="NCBI Taxonomy" id="143950"/>
    <lineage>
        <taxon>Eukaryota</taxon>
        <taxon>Metazoa</taxon>
        <taxon>Ecdysozoa</taxon>
        <taxon>Arthropoda</taxon>
        <taxon>Hexapoda</taxon>
        <taxon>Insecta</taxon>
        <taxon>Pterygota</taxon>
        <taxon>Neoptera</taxon>
        <taxon>Paraneoptera</taxon>
        <taxon>Hemiptera</taxon>
        <taxon>Sternorrhyncha</taxon>
        <taxon>Aphidomorpha</taxon>
        <taxon>Aphidoidea</taxon>
        <taxon>Aphididae</taxon>
        <taxon>Sipha</taxon>
    </lineage>
</organism>
<dbReference type="AlphaFoldDB" id="A0A8B8GQV1"/>
<protein>
    <submittedName>
        <fullName evidence="3">Uncharacterized protein LOC112694404 isoform X1</fullName>
    </submittedName>
</protein>
<evidence type="ECO:0000313" key="2">
    <source>
        <dbReference type="Proteomes" id="UP000694846"/>
    </source>
</evidence>
<evidence type="ECO:0000313" key="3">
    <source>
        <dbReference type="RefSeq" id="XP_025425639.1"/>
    </source>
</evidence>
<feature type="region of interest" description="Disordered" evidence="1">
    <location>
        <begin position="1"/>
        <end position="25"/>
    </location>
</feature>
<accession>A0A8B8GQV1</accession>
<name>A0A8B8GQV1_9HEMI</name>
<dbReference type="RefSeq" id="XP_025425639.1">
    <property type="nucleotide sequence ID" value="XM_025569854.1"/>
</dbReference>
<reference evidence="3" key="1">
    <citation type="submission" date="2025-08" db="UniProtKB">
        <authorList>
            <consortium name="RefSeq"/>
        </authorList>
    </citation>
    <scope>IDENTIFICATION</scope>
    <source>
        <tissue evidence="3">Whole body</tissue>
    </source>
</reference>
<gene>
    <name evidence="3" type="primary">LOC112694404</name>
</gene>
<keyword evidence="2" id="KW-1185">Reference proteome</keyword>
<dbReference type="OrthoDB" id="6623519at2759"/>